<feature type="compositionally biased region" description="Pro residues" evidence="1">
    <location>
        <begin position="165"/>
        <end position="174"/>
    </location>
</feature>
<feature type="region of interest" description="Disordered" evidence="1">
    <location>
        <begin position="46"/>
        <end position="85"/>
    </location>
</feature>
<evidence type="ECO:0000256" key="1">
    <source>
        <dbReference type="SAM" id="MobiDB-lite"/>
    </source>
</evidence>
<feature type="compositionally biased region" description="Basic residues" evidence="1">
    <location>
        <begin position="229"/>
        <end position="240"/>
    </location>
</feature>
<organism evidence="2 3">
    <name type="scientific">Mustela putorius furo</name>
    <name type="common">European domestic ferret</name>
    <name type="synonym">Mustela furo</name>
    <dbReference type="NCBI Taxonomy" id="9669"/>
    <lineage>
        <taxon>Eukaryota</taxon>
        <taxon>Metazoa</taxon>
        <taxon>Chordata</taxon>
        <taxon>Craniata</taxon>
        <taxon>Vertebrata</taxon>
        <taxon>Euteleostomi</taxon>
        <taxon>Mammalia</taxon>
        <taxon>Eutheria</taxon>
        <taxon>Laurasiatheria</taxon>
        <taxon>Carnivora</taxon>
        <taxon>Caniformia</taxon>
        <taxon>Musteloidea</taxon>
        <taxon>Mustelidae</taxon>
        <taxon>Mustelinae</taxon>
        <taxon>Mustela</taxon>
    </lineage>
</organism>
<dbReference type="AlphaFoldDB" id="A0A8U0RI30"/>
<evidence type="ECO:0000313" key="2">
    <source>
        <dbReference type="Proteomes" id="UP000000715"/>
    </source>
</evidence>
<gene>
    <name evidence="3" type="primary">LOC101689005</name>
</gene>
<feature type="compositionally biased region" description="Basic and acidic residues" evidence="1">
    <location>
        <begin position="133"/>
        <end position="142"/>
    </location>
</feature>
<dbReference type="GeneID" id="101689005"/>
<reference evidence="3" key="1">
    <citation type="submission" date="2025-08" db="UniProtKB">
        <authorList>
            <consortium name="RefSeq"/>
        </authorList>
    </citation>
    <scope>IDENTIFICATION</scope>
    <source>
        <tissue evidence="3">Brain</tissue>
    </source>
</reference>
<dbReference type="PROSITE" id="PS51257">
    <property type="entry name" value="PROKAR_LIPOPROTEIN"/>
    <property type="match status" value="1"/>
</dbReference>
<evidence type="ECO:0000313" key="3">
    <source>
        <dbReference type="RefSeq" id="XP_044925313.1"/>
    </source>
</evidence>
<name>A0A8U0RI30_MUSPF</name>
<protein>
    <submittedName>
        <fullName evidence="3">Translation initiation factor IF-2</fullName>
    </submittedName>
</protein>
<dbReference type="GO" id="GO:0003743">
    <property type="term" value="F:translation initiation factor activity"/>
    <property type="evidence" value="ECO:0007669"/>
    <property type="project" value="UniProtKB-KW"/>
</dbReference>
<keyword evidence="2" id="KW-1185">Reference proteome</keyword>
<keyword evidence="3" id="KW-0396">Initiation factor</keyword>
<dbReference type="RefSeq" id="XP_044925313.1">
    <property type="nucleotide sequence ID" value="XM_045069378.1"/>
</dbReference>
<feature type="region of interest" description="Disordered" evidence="1">
    <location>
        <begin position="105"/>
        <end position="268"/>
    </location>
</feature>
<feature type="compositionally biased region" description="Low complexity" evidence="1">
    <location>
        <begin position="212"/>
        <end position="224"/>
    </location>
</feature>
<keyword evidence="3" id="KW-0648">Protein biosynthesis</keyword>
<proteinExistence type="predicted"/>
<sequence length="268" mass="28027">MTTRVLEQETSMPDTRCSGKLIYTNASTSVLALSCGAGRRAPSWSWLGGQTRREDGRVPARKRSGRARAGPGLVAGRPEGSPRFPAAAAAPRQYLSTLFLSPPPLAGPGSAGGGWEDAGPTVTSPSAVRRAAKRPEGGERHTKNAVSGGGERRRQIRDGNSRPRPLVPPPPELGPRPRRQCGRASAPRASECGRLRSPGPYLTVLASPSPLPAGWAPARGRGAPSLPQRGRKSVRGRRARQLANGEKFAAPPQGGAAPPAPGVRGHSR</sequence>
<dbReference type="OrthoDB" id="9539445at2759"/>
<accession>A0A8U0RI30</accession>
<dbReference type="Proteomes" id="UP000000715">
    <property type="component" value="Unplaced"/>
</dbReference>
<feature type="compositionally biased region" description="Basic and acidic residues" evidence="1">
    <location>
        <begin position="150"/>
        <end position="161"/>
    </location>
</feature>